<accession>A0A3G6NB40</accession>
<organism evidence="1 2">
    <name type="scientific">Chryseobacterium carnipullorum</name>
    <dbReference type="NCBI Taxonomy" id="1124835"/>
    <lineage>
        <taxon>Bacteria</taxon>
        <taxon>Pseudomonadati</taxon>
        <taxon>Bacteroidota</taxon>
        <taxon>Flavobacteriia</taxon>
        <taxon>Flavobacteriales</taxon>
        <taxon>Weeksellaceae</taxon>
        <taxon>Chryseobacterium group</taxon>
        <taxon>Chryseobacterium</taxon>
    </lineage>
</organism>
<sequence>MKKIELNLQKRLLIVEYETEAELKIEWALMNAFRNPNITNHGHKVKPICKGIEFNDEIAKDLVKSPDNFQFLDAENTFIGEIENQGYYWGENLIEQPFVEKYGWYTANSQEEESGWMYEEGEDKYYEALKEWQEAESKTFNPEKTLIFEILL</sequence>
<proteinExistence type="predicted"/>
<evidence type="ECO:0000313" key="2">
    <source>
        <dbReference type="Proteomes" id="UP000273270"/>
    </source>
</evidence>
<keyword evidence="2" id="KW-1185">Reference proteome</keyword>
<dbReference type="RefSeq" id="WP_123880168.1">
    <property type="nucleotide sequence ID" value="NZ_CP033920.1"/>
</dbReference>
<dbReference type="OrthoDB" id="1275194at2"/>
<dbReference type="KEGG" id="ccau:EG346_16810"/>
<dbReference type="Proteomes" id="UP000273270">
    <property type="component" value="Chromosome"/>
</dbReference>
<evidence type="ECO:0000313" key="1">
    <source>
        <dbReference type="EMBL" id="AZA49737.1"/>
    </source>
</evidence>
<dbReference type="EMBL" id="CP033920">
    <property type="protein sequence ID" value="AZA49737.1"/>
    <property type="molecule type" value="Genomic_DNA"/>
</dbReference>
<dbReference type="AlphaFoldDB" id="A0A3G6NB40"/>
<name>A0A3G6NB40_CHRCU</name>
<gene>
    <name evidence="1" type="ORF">EG346_16810</name>
</gene>
<reference evidence="2" key="1">
    <citation type="submission" date="2018-11" db="EMBL/GenBank/DDBJ databases">
        <title>Proposal to divide the Flavobacteriaceae and reorganize its genera based on Amino Acid Identity values calculated from whole genome sequences.</title>
        <authorList>
            <person name="Nicholson A.C."/>
            <person name="Gulvik C.A."/>
            <person name="Whitney A.M."/>
            <person name="Humrighouse B.W."/>
            <person name="Bell M."/>
            <person name="Holmes B."/>
            <person name="Steigerwalt A.G."/>
            <person name="Villarma A."/>
            <person name="Sheth M."/>
            <person name="Batra D."/>
            <person name="Pryor J."/>
            <person name="Bernardet J.-F."/>
            <person name="Hugo C."/>
            <person name="Kampfer P."/>
            <person name="Newman J."/>
            <person name="McQuiston J.R."/>
        </authorList>
    </citation>
    <scope>NUCLEOTIDE SEQUENCE [LARGE SCALE GENOMIC DNA]</scope>
    <source>
        <strain evidence="2">G0188</strain>
    </source>
</reference>
<protein>
    <submittedName>
        <fullName evidence="1">Uncharacterized protein</fullName>
    </submittedName>
</protein>